<dbReference type="EMBL" id="AJTJ01000043">
    <property type="protein sequence ID" value="EIJ26364.1"/>
    <property type="molecule type" value="Genomic_DNA"/>
</dbReference>
<dbReference type="Proteomes" id="UP000005929">
    <property type="component" value="Unassembled WGS sequence"/>
</dbReference>
<reference evidence="1 2" key="1">
    <citation type="journal article" date="2013" name="Genome Announc.">
        <title>Draft Genome Sequences of Two Pairs of Human Intestinal Bifidobacterium longum subsp. longum Strains, 44B and 1-6B and 35B and 2-2B, Consecutively Isolated from Two Children after a 5-Year Time Period.</title>
        <authorList>
            <person name="Shkoporov A.N."/>
            <person name="Efimov B.A."/>
            <person name="Khokhlova E.V."/>
            <person name="Chaplin A.V."/>
            <person name="Kafarskaya L.I."/>
            <person name="Durkin A.S."/>
            <person name="McCorrison J."/>
            <person name="Torralba M."/>
            <person name="Gillis M."/>
            <person name="Sutton G."/>
            <person name="Weibel D.B."/>
            <person name="Nelson K.E."/>
            <person name="Smeianov V.V."/>
        </authorList>
    </citation>
    <scope>NUCLEOTIDE SEQUENCE [LARGE SCALE GENOMIC DNA]</scope>
    <source>
        <strain evidence="1 2">2-2B</strain>
    </source>
</reference>
<accession>A0AAV3FLY5</accession>
<name>A0AAV3FLY5_BIFLL</name>
<sequence length="53" mass="5843">MIVPVAGYPGLFYLNADSGDIQTRQVLTRPLVEALRASATDALAEDARRRRRA</sequence>
<proteinExistence type="predicted"/>
<gene>
    <name evidence="1" type="ORF">HMPREF1315_0506</name>
</gene>
<protein>
    <submittedName>
        <fullName evidence="1">Uncharacterized protein</fullName>
    </submittedName>
</protein>
<evidence type="ECO:0000313" key="1">
    <source>
        <dbReference type="EMBL" id="EIJ26364.1"/>
    </source>
</evidence>
<organism evidence="1 2">
    <name type="scientific">Bifidobacterium longum subsp. longum 2-2B</name>
    <dbReference type="NCBI Taxonomy" id="1161745"/>
    <lineage>
        <taxon>Bacteria</taxon>
        <taxon>Bacillati</taxon>
        <taxon>Actinomycetota</taxon>
        <taxon>Actinomycetes</taxon>
        <taxon>Bifidobacteriales</taxon>
        <taxon>Bifidobacteriaceae</taxon>
        <taxon>Bifidobacterium</taxon>
    </lineage>
</organism>
<evidence type="ECO:0000313" key="2">
    <source>
        <dbReference type="Proteomes" id="UP000005929"/>
    </source>
</evidence>
<dbReference type="AlphaFoldDB" id="A0AAV3FLY5"/>
<comment type="caution">
    <text evidence="1">The sequence shown here is derived from an EMBL/GenBank/DDBJ whole genome shotgun (WGS) entry which is preliminary data.</text>
</comment>